<sequence length="31" mass="3708">MLFSVSFFTLAPDPRRLAREKRNEKQRKKAS</sequence>
<evidence type="ECO:0000313" key="1">
    <source>
        <dbReference type="EMBL" id="AXH26286.1"/>
    </source>
</evidence>
<dbReference type="EMBL" id="CP018219">
    <property type="protein sequence ID" value="AXH26286.1"/>
    <property type="molecule type" value="Genomic_DNA"/>
</dbReference>
<keyword evidence="1" id="KW-0030">Aminoacyl-tRNA synthetase</keyword>
<keyword evidence="1" id="KW-0436">Ligase</keyword>
<dbReference type="GO" id="GO:0004812">
    <property type="term" value="F:aminoacyl-tRNA ligase activity"/>
    <property type="evidence" value="ECO:0007669"/>
    <property type="project" value="UniProtKB-KW"/>
</dbReference>
<protein>
    <submittedName>
        <fullName evidence="1">Phenylalanyl-tRNA synthetase (PheST) operon leader peptide</fullName>
    </submittedName>
</protein>
<proteinExistence type="predicted"/>
<reference evidence="1 2" key="1">
    <citation type="submission" date="2016-11" db="EMBL/GenBank/DDBJ databases">
        <title>genome sequence of LSP 389/97, an isolate of the Spanish clone of Salmonella enterica 4,5,12,i:-.</title>
        <authorList>
            <person name="Rodicio M.R."/>
        </authorList>
    </citation>
    <scope>NUCLEOTIDE SEQUENCE [LARGE SCALE GENOMIC DNA]</scope>
    <source>
        <strain evidence="1 2">LSP 389/97</strain>
    </source>
</reference>
<dbReference type="AlphaFoldDB" id="A0A345JNA8"/>
<accession>A0A345JNA8</accession>
<evidence type="ECO:0000313" key="2">
    <source>
        <dbReference type="Proteomes" id="UP000253929"/>
    </source>
</evidence>
<dbReference type="Proteomes" id="UP000253929">
    <property type="component" value="Chromosome"/>
</dbReference>
<name>A0A345JNA8_SALET</name>
<organism evidence="1 2">
    <name type="scientific">Salmonella enterica I</name>
    <dbReference type="NCBI Taxonomy" id="59201"/>
    <lineage>
        <taxon>Bacteria</taxon>
        <taxon>Pseudomonadati</taxon>
        <taxon>Pseudomonadota</taxon>
        <taxon>Gammaproteobacteria</taxon>
        <taxon>Enterobacterales</taxon>
        <taxon>Enterobacteriaceae</taxon>
        <taxon>Salmonella</taxon>
    </lineage>
</organism>
<gene>
    <name evidence="1" type="ORF">A5895_19700</name>
</gene>